<gene>
    <name evidence="2" type="ORF">C6P46_005569</name>
</gene>
<evidence type="ECO:0000313" key="2">
    <source>
        <dbReference type="EMBL" id="KAG0658824.1"/>
    </source>
</evidence>
<evidence type="ECO:0000256" key="1">
    <source>
        <dbReference type="SAM" id="MobiDB-lite"/>
    </source>
</evidence>
<organism evidence="2 3">
    <name type="scientific">Rhodotorula mucilaginosa</name>
    <name type="common">Yeast</name>
    <name type="synonym">Rhodotorula rubra</name>
    <dbReference type="NCBI Taxonomy" id="5537"/>
    <lineage>
        <taxon>Eukaryota</taxon>
        <taxon>Fungi</taxon>
        <taxon>Dikarya</taxon>
        <taxon>Basidiomycota</taxon>
        <taxon>Pucciniomycotina</taxon>
        <taxon>Microbotryomycetes</taxon>
        <taxon>Sporidiobolales</taxon>
        <taxon>Sporidiobolaceae</taxon>
        <taxon>Rhodotorula</taxon>
    </lineage>
</organism>
<evidence type="ECO:0000313" key="3">
    <source>
        <dbReference type="Proteomes" id="UP000777482"/>
    </source>
</evidence>
<protein>
    <submittedName>
        <fullName evidence="2">Uncharacterized protein</fullName>
    </submittedName>
</protein>
<feature type="region of interest" description="Disordered" evidence="1">
    <location>
        <begin position="58"/>
        <end position="79"/>
    </location>
</feature>
<sequence>MTDDKFEDAKTKFDREVEIHDDPLKAKNRDEFKAWMDTMISGIVCFATDCNAEICEKENSPEHSARHRSAAQQTAERRKEMISKWRESWQTDEFQEWIDDLKPNSRVTRRDNFRYLAKHFKRGEWIKLTTADKNRRARATEAGKEGSALGGRGEPGSSHNAYEPGRRTSRSAPVFARF</sequence>
<dbReference type="Proteomes" id="UP000777482">
    <property type="component" value="Unassembled WGS sequence"/>
</dbReference>
<feature type="compositionally biased region" description="Basic and acidic residues" evidence="1">
    <location>
        <begin position="134"/>
        <end position="144"/>
    </location>
</feature>
<dbReference type="EMBL" id="PUHQ01000061">
    <property type="protein sequence ID" value="KAG0658824.1"/>
    <property type="molecule type" value="Genomic_DNA"/>
</dbReference>
<dbReference type="AlphaFoldDB" id="A0A9P7B4H3"/>
<keyword evidence="3" id="KW-1185">Reference proteome</keyword>
<feature type="region of interest" description="Disordered" evidence="1">
    <location>
        <begin position="134"/>
        <end position="178"/>
    </location>
</feature>
<reference evidence="2 3" key="1">
    <citation type="submission" date="2020-11" db="EMBL/GenBank/DDBJ databases">
        <title>Kefir isolates.</title>
        <authorList>
            <person name="Marcisauskas S."/>
            <person name="Kim Y."/>
            <person name="Blasche S."/>
        </authorList>
    </citation>
    <scope>NUCLEOTIDE SEQUENCE [LARGE SCALE GENOMIC DNA]</scope>
    <source>
        <strain evidence="2 3">KR</strain>
    </source>
</reference>
<comment type="caution">
    <text evidence="2">The sequence shown here is derived from an EMBL/GenBank/DDBJ whole genome shotgun (WGS) entry which is preliminary data.</text>
</comment>
<name>A0A9P7B4H3_RHOMI</name>
<proteinExistence type="predicted"/>
<accession>A0A9P7B4H3</accession>